<dbReference type="RefSeq" id="WP_183482243.1">
    <property type="nucleotide sequence ID" value="NZ_JACIDZ010000001.1"/>
</dbReference>
<evidence type="ECO:0000256" key="3">
    <source>
        <dbReference type="ARBA" id="ARBA00023125"/>
    </source>
</evidence>
<keyword evidence="3 6" id="KW-0238">DNA-binding</keyword>
<dbReference type="InterPro" id="IPR036390">
    <property type="entry name" value="WH_DNA-bd_sf"/>
</dbReference>
<dbReference type="SUPFAM" id="SSF46785">
    <property type="entry name" value="Winged helix' DNA-binding domain"/>
    <property type="match status" value="1"/>
</dbReference>
<dbReference type="InterPro" id="IPR000847">
    <property type="entry name" value="LysR_HTH_N"/>
</dbReference>
<comment type="caution">
    <text evidence="6">The sequence shown here is derived from an EMBL/GenBank/DDBJ whole genome shotgun (WGS) entry which is preliminary data.</text>
</comment>
<evidence type="ECO:0000259" key="5">
    <source>
        <dbReference type="PROSITE" id="PS50931"/>
    </source>
</evidence>
<organism evidence="6 7">
    <name type="scientific">Martelella radicis</name>
    <dbReference type="NCBI Taxonomy" id="1397476"/>
    <lineage>
        <taxon>Bacteria</taxon>
        <taxon>Pseudomonadati</taxon>
        <taxon>Pseudomonadota</taxon>
        <taxon>Alphaproteobacteria</taxon>
        <taxon>Hyphomicrobiales</taxon>
        <taxon>Aurantimonadaceae</taxon>
        <taxon>Martelella</taxon>
    </lineage>
</organism>
<dbReference type="GO" id="GO:0003700">
    <property type="term" value="F:DNA-binding transcription factor activity"/>
    <property type="evidence" value="ECO:0007669"/>
    <property type="project" value="InterPro"/>
</dbReference>
<dbReference type="FunFam" id="1.10.10.10:FF:000001">
    <property type="entry name" value="LysR family transcriptional regulator"/>
    <property type="match status" value="1"/>
</dbReference>
<dbReference type="SUPFAM" id="SSF53850">
    <property type="entry name" value="Periplasmic binding protein-like II"/>
    <property type="match status" value="1"/>
</dbReference>
<dbReference type="PANTHER" id="PTHR30419">
    <property type="entry name" value="HTH-TYPE TRANSCRIPTIONAL REGULATOR YBHD"/>
    <property type="match status" value="1"/>
</dbReference>
<sequence length="299" mass="33493">MNLQNLRYLLSIAETGSVTRSADQLNMTQPALSRGLAALEEEVGAQLFIRLPKSMRLTVFGRVMVRRAQSVFRQLEDAQHEIRHLQEHEETELAVGSGPIWLTGLLPRAINLTTRDMPGVSISVIGGFERQLAELVRRGQVAFILTELTEDPEFSDLLSEPLASAHYAVVARQGHPLERAGPLDLTDLLRFPWIMPDKAVNAQKRLDGLFQTEGLTPPVARIRSTSNSFITTYLEQSNALTFAVTPILRGHPGLTKIPLARPLPKRTTGIQRLRDDWLSPAAERMLGHLRDITREQEEF</sequence>
<dbReference type="PANTHER" id="PTHR30419:SF8">
    <property type="entry name" value="NITROGEN ASSIMILATION TRANSCRIPTIONAL ACTIVATOR-RELATED"/>
    <property type="match status" value="1"/>
</dbReference>
<dbReference type="GO" id="GO:0003677">
    <property type="term" value="F:DNA binding"/>
    <property type="evidence" value="ECO:0007669"/>
    <property type="project" value="UniProtKB-KW"/>
</dbReference>
<evidence type="ECO:0000313" key="7">
    <source>
        <dbReference type="Proteomes" id="UP000530571"/>
    </source>
</evidence>
<keyword evidence="2" id="KW-0805">Transcription regulation</keyword>
<dbReference type="InterPro" id="IPR036388">
    <property type="entry name" value="WH-like_DNA-bd_sf"/>
</dbReference>
<reference evidence="6 7" key="1">
    <citation type="submission" date="2020-08" db="EMBL/GenBank/DDBJ databases">
        <title>Genomic Encyclopedia of Type Strains, Phase IV (KMG-IV): sequencing the most valuable type-strain genomes for metagenomic binning, comparative biology and taxonomic classification.</title>
        <authorList>
            <person name="Goeker M."/>
        </authorList>
    </citation>
    <scope>NUCLEOTIDE SEQUENCE [LARGE SCALE GENOMIC DNA]</scope>
    <source>
        <strain evidence="6 7">DSM 28101</strain>
    </source>
</reference>
<evidence type="ECO:0000256" key="1">
    <source>
        <dbReference type="ARBA" id="ARBA00009437"/>
    </source>
</evidence>
<dbReference type="EMBL" id="JACIDZ010000001">
    <property type="protein sequence ID" value="MBB4120647.1"/>
    <property type="molecule type" value="Genomic_DNA"/>
</dbReference>
<dbReference type="Pfam" id="PF03466">
    <property type="entry name" value="LysR_substrate"/>
    <property type="match status" value="1"/>
</dbReference>
<dbReference type="Gene3D" id="1.10.10.10">
    <property type="entry name" value="Winged helix-like DNA-binding domain superfamily/Winged helix DNA-binding domain"/>
    <property type="match status" value="1"/>
</dbReference>
<name>A0A7W6KGH7_9HYPH</name>
<protein>
    <submittedName>
        <fullName evidence="6">DNA-binding transcriptional LysR family regulator</fullName>
    </submittedName>
</protein>
<dbReference type="Pfam" id="PF00126">
    <property type="entry name" value="HTH_1"/>
    <property type="match status" value="1"/>
</dbReference>
<dbReference type="PROSITE" id="PS50931">
    <property type="entry name" value="HTH_LYSR"/>
    <property type="match status" value="1"/>
</dbReference>
<keyword evidence="7" id="KW-1185">Reference proteome</keyword>
<evidence type="ECO:0000256" key="4">
    <source>
        <dbReference type="ARBA" id="ARBA00023163"/>
    </source>
</evidence>
<keyword evidence="4" id="KW-0804">Transcription</keyword>
<dbReference type="Proteomes" id="UP000530571">
    <property type="component" value="Unassembled WGS sequence"/>
</dbReference>
<comment type="similarity">
    <text evidence="1">Belongs to the LysR transcriptional regulatory family.</text>
</comment>
<dbReference type="InterPro" id="IPR005119">
    <property type="entry name" value="LysR_subst-bd"/>
</dbReference>
<accession>A0A7W6KGH7</accession>
<dbReference type="Gene3D" id="3.40.190.290">
    <property type="match status" value="1"/>
</dbReference>
<feature type="domain" description="HTH lysR-type" evidence="5">
    <location>
        <begin position="1"/>
        <end position="58"/>
    </location>
</feature>
<evidence type="ECO:0000313" key="6">
    <source>
        <dbReference type="EMBL" id="MBB4120647.1"/>
    </source>
</evidence>
<evidence type="ECO:0000256" key="2">
    <source>
        <dbReference type="ARBA" id="ARBA00023015"/>
    </source>
</evidence>
<gene>
    <name evidence="6" type="ORF">GGR30_000542</name>
</gene>
<dbReference type="InterPro" id="IPR050950">
    <property type="entry name" value="HTH-type_LysR_regulators"/>
</dbReference>
<dbReference type="AlphaFoldDB" id="A0A7W6KGH7"/>
<dbReference type="PRINTS" id="PR00039">
    <property type="entry name" value="HTHLYSR"/>
</dbReference>
<proteinExistence type="inferred from homology"/>
<dbReference type="GO" id="GO:0005829">
    <property type="term" value="C:cytosol"/>
    <property type="evidence" value="ECO:0007669"/>
    <property type="project" value="TreeGrafter"/>
</dbReference>